<dbReference type="Gene3D" id="3.40.50.300">
    <property type="entry name" value="P-loop containing nucleotide triphosphate hydrolases"/>
    <property type="match status" value="2"/>
</dbReference>
<organism evidence="8 9">
    <name type="scientific">Collybia nuda</name>
    <dbReference type="NCBI Taxonomy" id="64659"/>
    <lineage>
        <taxon>Eukaryota</taxon>
        <taxon>Fungi</taxon>
        <taxon>Dikarya</taxon>
        <taxon>Basidiomycota</taxon>
        <taxon>Agaricomycotina</taxon>
        <taxon>Agaricomycetes</taxon>
        <taxon>Agaricomycetidae</taxon>
        <taxon>Agaricales</taxon>
        <taxon>Tricholomatineae</taxon>
        <taxon>Clitocybaceae</taxon>
        <taxon>Collybia</taxon>
    </lineage>
</organism>
<keyword evidence="4" id="KW-0807">Transducer</keyword>
<dbReference type="GO" id="GO:0007188">
    <property type="term" value="P:adenylate cyclase-modulating G protein-coupled receptor signaling pathway"/>
    <property type="evidence" value="ECO:0007669"/>
    <property type="project" value="TreeGrafter"/>
</dbReference>
<evidence type="ECO:0000256" key="6">
    <source>
        <dbReference type="PIRSR" id="PIRSR601019-2"/>
    </source>
</evidence>
<sequence>MPHKDRGIKPAPIEIPNHTLSETRFSPTSFLPDVNEMAFEDESGMEESQRISREIDERILESKRALDKKKKSVQILLLGQSESGKSSVLKNFLLTFAPKQFHRERAIWKTVIQLNLIGSIKKLLEILQEEWETVDVDSPPQPNNNLRRIRLGLTPLLFIETNIMKLISPDTRFSHDLCVRSGGDWKATLMAHASIPQPSSPVDRKRTSHRDHGNKPIDPTSVLAASKDDIIVLWKDQSVRNLLSRRGVRMEEMSGFFLNDIDRIASAHYEPTNADIVRARIRTLGVEEHHFVIEKGIDKGIEVYITDVGGSQTQRARWIPYFEDVQTILFLAPLAFNQMLEEDQNVNRVEDSLMLWKEICRTKLLAKAVILLFFNKRDVLQATLAAGVQVKRYVPSYGDLPNEITHVTKYFSDKFKGYHRKLSPLTRPFLCHETSAIDTESMESLLMGVRETILRINLQEGILL</sequence>
<dbReference type="EMBL" id="MU150238">
    <property type="protein sequence ID" value="KAF9467048.1"/>
    <property type="molecule type" value="Genomic_DNA"/>
</dbReference>
<evidence type="ECO:0000256" key="7">
    <source>
        <dbReference type="SAM" id="MobiDB-lite"/>
    </source>
</evidence>
<dbReference type="SMART" id="SM00275">
    <property type="entry name" value="G_alpha"/>
    <property type="match status" value="1"/>
</dbReference>
<dbReference type="SUPFAM" id="SSF52540">
    <property type="entry name" value="P-loop containing nucleoside triphosphate hydrolases"/>
    <property type="match status" value="1"/>
</dbReference>
<evidence type="ECO:0000256" key="5">
    <source>
        <dbReference type="PIRSR" id="PIRSR601019-1"/>
    </source>
</evidence>
<dbReference type="Proteomes" id="UP000807353">
    <property type="component" value="Unassembled WGS sequence"/>
</dbReference>
<dbReference type="PANTHER" id="PTHR10218:SF360">
    <property type="entry name" value="GUANINE NUCLEOTIDE-BINDING PROTEIN SUBUNIT ALPHA HOMOLOG"/>
    <property type="match status" value="1"/>
</dbReference>
<dbReference type="GO" id="GO:0031683">
    <property type="term" value="F:G-protein beta/gamma-subunit complex binding"/>
    <property type="evidence" value="ECO:0007669"/>
    <property type="project" value="InterPro"/>
</dbReference>
<name>A0A9P6CNV6_9AGAR</name>
<dbReference type="PRINTS" id="PR00318">
    <property type="entry name" value="GPROTEINA"/>
</dbReference>
<feature type="compositionally biased region" description="Basic and acidic residues" evidence="7">
    <location>
        <begin position="202"/>
        <end position="215"/>
    </location>
</feature>
<evidence type="ECO:0000313" key="8">
    <source>
        <dbReference type="EMBL" id="KAF9467048.1"/>
    </source>
</evidence>
<dbReference type="GO" id="GO:0005737">
    <property type="term" value="C:cytoplasm"/>
    <property type="evidence" value="ECO:0007669"/>
    <property type="project" value="TreeGrafter"/>
</dbReference>
<evidence type="ECO:0000313" key="9">
    <source>
        <dbReference type="Proteomes" id="UP000807353"/>
    </source>
</evidence>
<dbReference type="Gene3D" id="1.10.400.10">
    <property type="entry name" value="GI Alpha 1, domain 2-like"/>
    <property type="match status" value="1"/>
</dbReference>
<comment type="caution">
    <text evidence="8">The sequence shown here is derived from an EMBL/GenBank/DDBJ whole genome shotgun (WGS) entry which is preliminary data.</text>
</comment>
<evidence type="ECO:0000256" key="3">
    <source>
        <dbReference type="ARBA" id="ARBA00023134"/>
    </source>
</evidence>
<keyword evidence="9" id="KW-1185">Reference proteome</keyword>
<dbReference type="GO" id="GO:0005525">
    <property type="term" value="F:GTP binding"/>
    <property type="evidence" value="ECO:0007669"/>
    <property type="project" value="UniProtKB-KW"/>
</dbReference>
<dbReference type="Pfam" id="PF00503">
    <property type="entry name" value="G-alpha"/>
    <property type="match status" value="1"/>
</dbReference>
<dbReference type="GO" id="GO:0003924">
    <property type="term" value="F:GTPase activity"/>
    <property type="evidence" value="ECO:0007669"/>
    <property type="project" value="InterPro"/>
</dbReference>
<feature type="region of interest" description="Disordered" evidence="7">
    <location>
        <begin position="195"/>
        <end position="219"/>
    </location>
</feature>
<dbReference type="InterPro" id="IPR001019">
    <property type="entry name" value="Gprotein_alpha_su"/>
</dbReference>
<keyword evidence="2 5" id="KW-0547">Nucleotide-binding</keyword>
<dbReference type="PANTHER" id="PTHR10218">
    <property type="entry name" value="GTP-BINDING PROTEIN ALPHA SUBUNIT"/>
    <property type="match status" value="1"/>
</dbReference>
<accession>A0A9P6CNV6</accession>
<dbReference type="AlphaFoldDB" id="A0A9P6CNV6"/>
<feature type="binding site" evidence="5">
    <location>
        <position position="436"/>
    </location>
    <ligand>
        <name>GTP</name>
        <dbReference type="ChEBI" id="CHEBI:37565"/>
    </ligand>
</feature>
<dbReference type="PROSITE" id="PS51882">
    <property type="entry name" value="G_ALPHA"/>
    <property type="match status" value="1"/>
</dbReference>
<reference evidence="8" key="1">
    <citation type="submission" date="2020-11" db="EMBL/GenBank/DDBJ databases">
        <authorList>
            <consortium name="DOE Joint Genome Institute"/>
            <person name="Ahrendt S."/>
            <person name="Riley R."/>
            <person name="Andreopoulos W."/>
            <person name="Labutti K."/>
            <person name="Pangilinan J."/>
            <person name="Ruiz-Duenas F.J."/>
            <person name="Barrasa J.M."/>
            <person name="Sanchez-Garcia M."/>
            <person name="Camarero S."/>
            <person name="Miyauchi S."/>
            <person name="Serrano A."/>
            <person name="Linde D."/>
            <person name="Babiker R."/>
            <person name="Drula E."/>
            <person name="Ayuso-Fernandez I."/>
            <person name="Pacheco R."/>
            <person name="Padilla G."/>
            <person name="Ferreira P."/>
            <person name="Barriuso J."/>
            <person name="Kellner H."/>
            <person name="Castanera R."/>
            <person name="Alfaro M."/>
            <person name="Ramirez L."/>
            <person name="Pisabarro A.G."/>
            <person name="Kuo A."/>
            <person name="Tritt A."/>
            <person name="Lipzen A."/>
            <person name="He G."/>
            <person name="Yan M."/>
            <person name="Ng V."/>
            <person name="Cullen D."/>
            <person name="Martin F."/>
            <person name="Rosso M.-N."/>
            <person name="Henrissat B."/>
            <person name="Hibbett D."/>
            <person name="Martinez A.T."/>
            <person name="Grigoriev I.V."/>
        </authorList>
    </citation>
    <scope>NUCLEOTIDE SEQUENCE</scope>
    <source>
        <strain evidence="8">CBS 247.69</strain>
    </source>
</reference>
<keyword evidence="3 5" id="KW-0342">GTP-binding</keyword>
<keyword evidence="1 6" id="KW-0479">Metal-binding</keyword>
<dbReference type="InterPro" id="IPR027417">
    <property type="entry name" value="P-loop_NTPase"/>
</dbReference>
<dbReference type="GO" id="GO:0001664">
    <property type="term" value="F:G protein-coupled receptor binding"/>
    <property type="evidence" value="ECO:0007669"/>
    <property type="project" value="TreeGrafter"/>
</dbReference>
<evidence type="ECO:0000256" key="4">
    <source>
        <dbReference type="ARBA" id="ARBA00023224"/>
    </source>
</evidence>
<keyword evidence="6" id="KW-0460">Magnesium</keyword>
<dbReference type="InterPro" id="IPR011025">
    <property type="entry name" value="GproteinA_insert"/>
</dbReference>
<dbReference type="SUPFAM" id="SSF47895">
    <property type="entry name" value="Transducin (alpha subunit), insertion domain"/>
    <property type="match status" value="1"/>
</dbReference>
<evidence type="ECO:0000256" key="2">
    <source>
        <dbReference type="ARBA" id="ARBA00022741"/>
    </source>
</evidence>
<dbReference type="GO" id="GO:0046872">
    <property type="term" value="F:metal ion binding"/>
    <property type="evidence" value="ECO:0007669"/>
    <property type="project" value="UniProtKB-KW"/>
</dbReference>
<feature type="binding site" evidence="5">
    <location>
        <begin position="375"/>
        <end position="378"/>
    </location>
    <ligand>
        <name>GTP</name>
        <dbReference type="ChEBI" id="CHEBI:37565"/>
    </ligand>
</feature>
<feature type="binding site" evidence="6">
    <location>
        <position position="283"/>
    </location>
    <ligand>
        <name>Mg(2+)</name>
        <dbReference type="ChEBI" id="CHEBI:18420"/>
    </ligand>
</feature>
<gene>
    <name evidence="8" type="ORF">BDZ94DRAFT_1249506</name>
</gene>
<dbReference type="FunFam" id="3.40.50.300:FF:000692">
    <property type="entry name" value="Guanine nucleotide-binding protein subunit alpha"/>
    <property type="match status" value="1"/>
</dbReference>
<evidence type="ECO:0000256" key="1">
    <source>
        <dbReference type="ARBA" id="ARBA00022723"/>
    </source>
</evidence>
<dbReference type="OrthoDB" id="5817230at2759"/>
<protein>
    <submittedName>
        <fullName evidence="8">Guanine nucleotide binding protein, alpha subunit</fullName>
    </submittedName>
</protein>
<dbReference type="GO" id="GO:0005834">
    <property type="term" value="C:heterotrimeric G-protein complex"/>
    <property type="evidence" value="ECO:0007669"/>
    <property type="project" value="TreeGrafter"/>
</dbReference>
<proteinExistence type="predicted"/>